<comment type="caution">
    <text evidence="2">The sequence shown here is derived from an EMBL/GenBank/DDBJ whole genome shotgun (WGS) entry which is preliminary data.</text>
</comment>
<dbReference type="EMBL" id="ARPM03000011">
    <property type="protein sequence ID" value="ETZ05548.1"/>
    <property type="molecule type" value="Genomic_DNA"/>
</dbReference>
<evidence type="ECO:0000256" key="1">
    <source>
        <dbReference type="SAM" id="MobiDB-lite"/>
    </source>
</evidence>
<gene>
    <name evidence="2" type="ORF">K737_300009</name>
</gene>
<dbReference type="Proteomes" id="UP000026922">
    <property type="component" value="Unassembled WGS sequence"/>
</dbReference>
<proteinExistence type="predicted"/>
<feature type="region of interest" description="Disordered" evidence="1">
    <location>
        <begin position="26"/>
        <end position="51"/>
    </location>
</feature>
<keyword evidence="3" id="KW-1185">Reference proteome</keyword>
<name>A0A061JIR2_9PROT</name>
<dbReference type="AlphaFoldDB" id="A0A061JIR2"/>
<organism evidence="2 3">
    <name type="scientific">Holospora undulata HU1</name>
    <dbReference type="NCBI Taxonomy" id="1321371"/>
    <lineage>
        <taxon>Bacteria</taxon>
        <taxon>Pseudomonadati</taxon>
        <taxon>Pseudomonadota</taxon>
        <taxon>Alphaproteobacteria</taxon>
        <taxon>Holosporales</taxon>
        <taxon>Holosporaceae</taxon>
        <taxon>Holospora</taxon>
    </lineage>
</organism>
<protein>
    <submittedName>
        <fullName evidence="2">Uncharacterized protein</fullName>
    </submittedName>
</protein>
<reference evidence="2 3" key="1">
    <citation type="journal article" date="2013" name="Genome Announc.">
        <title>Draft Genome Sequence of Holospora undulata Strain HU1, a Micronucleus-Specific Symbiont of the Ciliate Paramecium caudatum.</title>
        <authorList>
            <person name="Dohra H."/>
            <person name="Suzuki H."/>
            <person name="Suzuki T."/>
            <person name="Tanaka K."/>
            <person name="Fujishima M."/>
        </authorList>
    </citation>
    <scope>NUCLEOTIDE SEQUENCE [LARGE SCALE GENOMIC DNA]</scope>
    <source>
        <strain evidence="2 3">HU1</strain>
    </source>
</reference>
<evidence type="ECO:0000313" key="3">
    <source>
        <dbReference type="Proteomes" id="UP000026922"/>
    </source>
</evidence>
<evidence type="ECO:0000313" key="2">
    <source>
        <dbReference type="EMBL" id="ETZ05548.1"/>
    </source>
</evidence>
<accession>A0A061JIR2</accession>
<sequence>MTTPPEDAPFLFGDDMPPTMKTKITCQAPPFPRRPTRMNPMGALDLTGGVP</sequence>